<dbReference type="PANTHER" id="PTHR48165">
    <property type="entry name" value="BNAC03G44900D PROTEIN"/>
    <property type="match status" value="1"/>
</dbReference>
<proteinExistence type="predicted"/>
<gene>
    <name evidence="1" type="ORF">IFM89_029743</name>
</gene>
<keyword evidence="2" id="KW-1185">Reference proteome</keyword>
<comment type="caution">
    <text evidence="1">The sequence shown here is derived from an EMBL/GenBank/DDBJ whole genome shotgun (WGS) entry which is preliminary data.</text>
</comment>
<sequence length="98" mass="11037">MWPLLAAVKRKFGNIRKSSRVADENMFGEGNDGAELHHEWNFLSVLETVVQGPLLLFSCVAQPQVTGADGMWVHGEYGRFSEINHLMVNDGMRYAILM</sequence>
<dbReference type="OrthoDB" id="1857384at2759"/>
<protein>
    <submittedName>
        <fullName evidence="1">Uncharacterized protein</fullName>
    </submittedName>
</protein>
<dbReference type="EMBL" id="JADFTS010000004">
    <property type="protein sequence ID" value="KAF9611305.1"/>
    <property type="molecule type" value="Genomic_DNA"/>
</dbReference>
<accession>A0A835LXL2</accession>
<dbReference type="AlphaFoldDB" id="A0A835LXL2"/>
<name>A0A835LXL2_9MAGN</name>
<organism evidence="1 2">
    <name type="scientific">Coptis chinensis</name>
    <dbReference type="NCBI Taxonomy" id="261450"/>
    <lineage>
        <taxon>Eukaryota</taxon>
        <taxon>Viridiplantae</taxon>
        <taxon>Streptophyta</taxon>
        <taxon>Embryophyta</taxon>
        <taxon>Tracheophyta</taxon>
        <taxon>Spermatophyta</taxon>
        <taxon>Magnoliopsida</taxon>
        <taxon>Ranunculales</taxon>
        <taxon>Ranunculaceae</taxon>
        <taxon>Coptidoideae</taxon>
        <taxon>Coptis</taxon>
    </lineage>
</organism>
<dbReference type="Proteomes" id="UP000631114">
    <property type="component" value="Unassembled WGS sequence"/>
</dbReference>
<evidence type="ECO:0000313" key="2">
    <source>
        <dbReference type="Proteomes" id="UP000631114"/>
    </source>
</evidence>
<dbReference type="PANTHER" id="PTHR48165:SF1">
    <property type="entry name" value="TRANSMEMBRANE PROTEIN"/>
    <property type="match status" value="1"/>
</dbReference>
<reference evidence="1 2" key="1">
    <citation type="submission" date="2020-10" db="EMBL/GenBank/DDBJ databases">
        <title>The Coptis chinensis genome and diversification of protoberbering-type alkaloids.</title>
        <authorList>
            <person name="Wang B."/>
            <person name="Shu S."/>
            <person name="Song C."/>
            <person name="Liu Y."/>
        </authorList>
    </citation>
    <scope>NUCLEOTIDE SEQUENCE [LARGE SCALE GENOMIC DNA]</scope>
    <source>
        <strain evidence="1">HL-2020</strain>
        <tissue evidence="1">Leaf</tissue>
    </source>
</reference>
<evidence type="ECO:0000313" key="1">
    <source>
        <dbReference type="EMBL" id="KAF9611305.1"/>
    </source>
</evidence>